<evidence type="ECO:0000313" key="1">
    <source>
        <dbReference type="EMBL" id="NHN86843.1"/>
    </source>
</evidence>
<accession>A0ABX0JTL9</accession>
<keyword evidence="2" id="KW-1185">Reference proteome</keyword>
<organism evidence="1 2">
    <name type="scientific">Acetobacter musti</name>
    <dbReference type="NCBI Taxonomy" id="864732"/>
    <lineage>
        <taxon>Bacteria</taxon>
        <taxon>Pseudomonadati</taxon>
        <taxon>Pseudomonadota</taxon>
        <taxon>Alphaproteobacteria</taxon>
        <taxon>Acetobacterales</taxon>
        <taxon>Acetobacteraceae</taxon>
        <taxon>Acetobacter</taxon>
    </lineage>
</organism>
<gene>
    <name evidence="1" type="ORF">GOB93_19905</name>
</gene>
<sequence>MQRINFTLIHCSEKCDMLCAKRSITAESVINRRCGISYPSSKYYPREREYIRAATEKIANQLEIAGIPARTASRDIFIIGEVTGGVERISTYRRIHLLPEFSQSHKSKLIRQLTYFLNSVPSRNYYRYAVITSGDRVPWFSDLDRIRKRFIKNIARWSSEARAKFGVEVLLRSEEMTFRKSNICAQDGVHLHANIVYRMERRVSPQKWRVFLKWSRQRVGSYWRDCGPLRSAQAVARYVMKLSTGKCGVQQSEKERDYLGIDELIPLELAWIYAETFRKSLVRCYGTFAKFRKKLIENSETINCGNQIGKSPTLYRVKHKRRNNINFNKTSKIKPKNNTRKENVVIGRTLPQPRFSDVFETCSIVLGLTNNPTTPLGVRGLNIIRIRAKQAARLSKRNSERQLLFRREYRSP</sequence>
<protein>
    <recommendedName>
        <fullName evidence="3">Replication protein</fullName>
    </recommendedName>
</protein>
<evidence type="ECO:0000313" key="2">
    <source>
        <dbReference type="Proteomes" id="UP000635278"/>
    </source>
</evidence>
<dbReference type="RefSeq" id="WP_173585156.1">
    <property type="nucleotide sequence ID" value="NZ_WOTB01000058.1"/>
</dbReference>
<comment type="caution">
    <text evidence="1">The sequence shown here is derived from an EMBL/GenBank/DDBJ whole genome shotgun (WGS) entry which is preliminary data.</text>
</comment>
<evidence type="ECO:0008006" key="3">
    <source>
        <dbReference type="Google" id="ProtNLM"/>
    </source>
</evidence>
<dbReference type="EMBL" id="WOTB01000058">
    <property type="protein sequence ID" value="NHN86843.1"/>
    <property type="molecule type" value="Genomic_DNA"/>
</dbReference>
<dbReference type="Proteomes" id="UP000635278">
    <property type="component" value="Unassembled WGS sequence"/>
</dbReference>
<reference evidence="1 2" key="1">
    <citation type="journal article" date="2020" name="Int. J. Syst. Evol. Microbiol.">
        <title>Novel acetic acid bacteria from cider fermentations: Acetobacter conturbans sp. nov. and Acetobacter fallax sp. nov.</title>
        <authorList>
            <person name="Sombolestani A.S."/>
            <person name="Cleenwerck I."/>
            <person name="Cnockaert M."/>
            <person name="Borremans W."/>
            <person name="Wieme A.D."/>
            <person name="De Vuyst L."/>
            <person name="Vandamme P."/>
        </authorList>
    </citation>
    <scope>NUCLEOTIDE SEQUENCE [LARGE SCALE GENOMIC DNA]</scope>
    <source>
        <strain evidence="1 2">LMG 30640</strain>
    </source>
</reference>
<name>A0ABX0JTL9_9PROT</name>
<proteinExistence type="predicted"/>